<name>A0A6S6PSY7_ACEAC</name>
<evidence type="ECO:0008006" key="4">
    <source>
        <dbReference type="Google" id="ProtNLM"/>
    </source>
</evidence>
<dbReference type="Pfam" id="PF10696">
    <property type="entry name" value="DUF2501"/>
    <property type="match status" value="1"/>
</dbReference>
<gene>
    <name evidence="2" type="ORF">AAJCM20276_28480</name>
</gene>
<dbReference type="EMBL" id="AP023326">
    <property type="protein sequence ID" value="BCI68224.1"/>
    <property type="molecule type" value="Genomic_DNA"/>
</dbReference>
<accession>A0A6S6PSY7</accession>
<dbReference type="InterPro" id="IPR019637">
    <property type="entry name" value="DUF2501"/>
</dbReference>
<keyword evidence="1" id="KW-0732">Signal</keyword>
<sequence>MIFRRSGVLALIAGLSFAGVSASHAQSFGGIAQGAEQGALQSVTGSSGGTSGLLGSLGVPSLSSASSGNIAGLLGYCVQNDLVSNVSSAKSTLNTLTGKSDVTSDASYASGQQGLLQLADGNQLSLSSLKAAVRKKVCKAVTSKASSLL</sequence>
<dbReference type="RefSeq" id="WP_010668722.1">
    <property type="nucleotide sequence ID" value="NZ_AP023326.1"/>
</dbReference>
<evidence type="ECO:0000256" key="1">
    <source>
        <dbReference type="SAM" id="SignalP"/>
    </source>
</evidence>
<evidence type="ECO:0000313" key="2">
    <source>
        <dbReference type="EMBL" id="BCI68224.1"/>
    </source>
</evidence>
<protein>
    <recommendedName>
        <fullName evidence="4">DUF2501 domain-containing protein</fullName>
    </recommendedName>
</protein>
<proteinExistence type="predicted"/>
<feature type="chain" id="PRO_5027597935" description="DUF2501 domain-containing protein" evidence="1">
    <location>
        <begin position="26"/>
        <end position="149"/>
    </location>
</feature>
<evidence type="ECO:0000313" key="3">
    <source>
        <dbReference type="Proteomes" id="UP000515220"/>
    </source>
</evidence>
<feature type="signal peptide" evidence="1">
    <location>
        <begin position="1"/>
        <end position="25"/>
    </location>
</feature>
<reference evidence="2 3" key="1">
    <citation type="submission" date="2020-07" db="EMBL/GenBank/DDBJ databases">
        <title>Complete Genome Sequence of an acetic acid bacterium, Acetobacter aceti JCM20276.</title>
        <authorList>
            <person name="Hirose Y."/>
            <person name="Mihara H."/>
        </authorList>
    </citation>
    <scope>NUCLEOTIDE SEQUENCE [LARGE SCALE GENOMIC DNA]</scope>
    <source>
        <strain evidence="2 3">JCM20276</strain>
    </source>
</reference>
<dbReference type="Proteomes" id="UP000515220">
    <property type="component" value="Chromosome"/>
</dbReference>
<organism evidence="2 3">
    <name type="scientific">Acetobacter aceti</name>
    <dbReference type="NCBI Taxonomy" id="435"/>
    <lineage>
        <taxon>Bacteria</taxon>
        <taxon>Pseudomonadati</taxon>
        <taxon>Pseudomonadota</taxon>
        <taxon>Alphaproteobacteria</taxon>
        <taxon>Acetobacterales</taxon>
        <taxon>Acetobacteraceae</taxon>
        <taxon>Acetobacter</taxon>
        <taxon>Acetobacter subgen. Acetobacter</taxon>
    </lineage>
</organism>
<dbReference type="AlphaFoldDB" id="A0A6S6PSY7"/>